<dbReference type="PIRSF" id="PIRSF006241">
    <property type="entry name" value="HyI"/>
    <property type="match status" value="1"/>
</dbReference>
<comment type="similarity">
    <text evidence="2">Belongs to the hyi family.</text>
</comment>
<feature type="domain" description="Xylose isomerase-like TIM barrel" evidence="3">
    <location>
        <begin position="24"/>
        <end position="241"/>
    </location>
</feature>
<sequence>MRFSACIEMLFAPETEIFAERIGLAAAAGLEVFEFWRWTNKDIDAIEMAMRTHDMTLAGLVAEPMVPLTDPDQHDAFLSGLVQSVAVAQRLGAKVLIAQAGDDLPGRSRPQQRAAIEACLLRAADVLKGTGVTLALEPLNTLIDHKGYFLASTIEGLDIIDNVGRAEIGLLYDLYHSMVMGEKTAEVLEGRVDRIAHIHVADHLGRNQPGTGQLPLAAALKWLFANGYKGCVGLEYRPIGPTAAALAQTRRELEV</sequence>
<proteinExistence type="inferred from homology"/>
<dbReference type="InterPro" id="IPR026040">
    <property type="entry name" value="HyI-like"/>
</dbReference>
<evidence type="ECO:0000313" key="5">
    <source>
        <dbReference type="Proteomes" id="UP001222118"/>
    </source>
</evidence>
<keyword evidence="1 2" id="KW-0413">Isomerase</keyword>
<dbReference type="InterPro" id="IPR013022">
    <property type="entry name" value="Xyl_isomerase-like_TIM-brl"/>
</dbReference>
<dbReference type="PANTHER" id="PTHR43489">
    <property type="entry name" value="ISOMERASE"/>
    <property type="match status" value="1"/>
</dbReference>
<evidence type="ECO:0000313" key="4">
    <source>
        <dbReference type="EMBL" id="WDR07402.1"/>
    </source>
</evidence>
<reference evidence="4 5" key="1">
    <citation type="submission" date="2023-02" db="EMBL/GenBank/DDBJ databases">
        <title>Devosia chondri sp. nov., isolated from the phycosphere of marine algae.</title>
        <authorList>
            <person name="Kim J.M."/>
            <person name="Lee J.K."/>
            <person name="Choi B.J."/>
            <person name="Bayburt H."/>
            <person name="Jeon C.O."/>
        </authorList>
    </citation>
    <scope>NUCLEOTIDE SEQUENCE [LARGE SCALE GENOMIC DNA]</scope>
    <source>
        <strain evidence="4 5">G2-5</strain>
    </source>
</reference>
<organism evidence="4 5">
    <name type="scientific">Devosia rhodophyticola</name>
    <dbReference type="NCBI Taxonomy" id="3026423"/>
    <lineage>
        <taxon>Bacteria</taxon>
        <taxon>Pseudomonadati</taxon>
        <taxon>Pseudomonadota</taxon>
        <taxon>Alphaproteobacteria</taxon>
        <taxon>Hyphomicrobiales</taxon>
        <taxon>Devosiaceae</taxon>
        <taxon>Devosia</taxon>
    </lineage>
</organism>
<gene>
    <name evidence="4" type="ORF">PSQ90_08285</name>
</gene>
<dbReference type="SUPFAM" id="SSF51658">
    <property type="entry name" value="Xylose isomerase-like"/>
    <property type="match status" value="1"/>
</dbReference>
<name>A0ABY7Z1G7_9HYPH</name>
<evidence type="ECO:0000256" key="1">
    <source>
        <dbReference type="ARBA" id="ARBA00023235"/>
    </source>
</evidence>
<accession>A0ABY7Z1G7</accession>
<dbReference type="RefSeq" id="WP_282212915.1">
    <property type="nucleotide sequence ID" value="NZ_CP118247.1"/>
</dbReference>
<evidence type="ECO:0000259" key="3">
    <source>
        <dbReference type="Pfam" id="PF01261"/>
    </source>
</evidence>
<dbReference type="Pfam" id="PF01261">
    <property type="entry name" value="AP_endonuc_2"/>
    <property type="match status" value="1"/>
</dbReference>
<dbReference type="InterPro" id="IPR036237">
    <property type="entry name" value="Xyl_isomerase-like_sf"/>
</dbReference>
<dbReference type="Gene3D" id="3.20.20.150">
    <property type="entry name" value="Divalent-metal-dependent TIM barrel enzymes"/>
    <property type="match status" value="1"/>
</dbReference>
<dbReference type="EMBL" id="CP118247">
    <property type="protein sequence ID" value="WDR07402.1"/>
    <property type="molecule type" value="Genomic_DNA"/>
</dbReference>
<dbReference type="Proteomes" id="UP001222118">
    <property type="component" value="Chromosome"/>
</dbReference>
<protein>
    <submittedName>
        <fullName evidence="4">TIM barrel protein</fullName>
    </submittedName>
</protein>
<evidence type="ECO:0000256" key="2">
    <source>
        <dbReference type="PIRNR" id="PIRNR006241"/>
    </source>
</evidence>
<keyword evidence="5" id="KW-1185">Reference proteome</keyword>
<dbReference type="InterPro" id="IPR050417">
    <property type="entry name" value="Sugar_Epim/Isomerase"/>
</dbReference>